<dbReference type="GO" id="GO:0005524">
    <property type="term" value="F:ATP binding"/>
    <property type="evidence" value="ECO:0007669"/>
    <property type="project" value="UniProtKB-KW"/>
</dbReference>
<dbReference type="EMBL" id="NJET01000192">
    <property type="protein sequence ID" value="PHH59622.1"/>
    <property type="molecule type" value="Genomic_DNA"/>
</dbReference>
<dbReference type="SMART" id="SM00490">
    <property type="entry name" value="HELICc"/>
    <property type="match status" value="1"/>
</dbReference>
<evidence type="ECO:0000259" key="6">
    <source>
        <dbReference type="PROSITE" id="PS51194"/>
    </source>
</evidence>
<dbReference type="InterPro" id="IPR001650">
    <property type="entry name" value="Helicase_C-like"/>
</dbReference>
<dbReference type="InterPro" id="IPR050628">
    <property type="entry name" value="SNF2_RAD54_helicase_TF"/>
</dbReference>
<dbReference type="PANTHER" id="PTHR45626:SF17">
    <property type="entry name" value="HELICASE-LIKE TRANSCRIPTION FACTOR"/>
    <property type="match status" value="1"/>
</dbReference>
<dbReference type="GO" id="GO:0004386">
    <property type="term" value="F:helicase activity"/>
    <property type="evidence" value="ECO:0007669"/>
    <property type="project" value="UniProtKB-KW"/>
</dbReference>
<evidence type="ECO:0000256" key="1">
    <source>
        <dbReference type="ARBA" id="ARBA00022741"/>
    </source>
</evidence>
<proteinExistence type="predicted"/>
<feature type="domain" description="Helicase C-terminal" evidence="6">
    <location>
        <begin position="44"/>
        <end position="192"/>
    </location>
</feature>
<name>A0A2C5XXD4_9HYPO</name>
<comment type="caution">
    <text evidence="7">The sequence shown here is derived from an EMBL/GenBank/DDBJ whole genome shotgun (WGS) entry which is preliminary data.</text>
</comment>
<dbReference type="Gene3D" id="3.40.50.300">
    <property type="entry name" value="P-loop containing nucleotide triphosphate hydrolases"/>
    <property type="match status" value="1"/>
</dbReference>
<dbReference type="InterPro" id="IPR049730">
    <property type="entry name" value="SNF2/RAD54-like_C"/>
</dbReference>
<sequence length="209" mass="23536">MPGRDANKVQINAKEDDVECFLAATYAKGCTLTPGTKLLATMAVLTTWLLEHPEDKIIVFYQFVPTGMMLGCMLEQAGFQDSFLYYAGTMSQKQRAEALDEFKSNAERKVLVASMKCGGQSLNLTVANRVIIVDPWWNTVTEKQAFGRVVRIGQQKAQLLVRICVPAPIEHRMLQLQVQKAKDVAHALQDDRPRHGYESDEDWDEEEGE</sequence>
<keyword evidence="8" id="KW-1185">Reference proteome</keyword>
<evidence type="ECO:0000256" key="2">
    <source>
        <dbReference type="ARBA" id="ARBA00022801"/>
    </source>
</evidence>
<keyword evidence="1" id="KW-0547">Nucleotide-binding</keyword>
<dbReference type="Pfam" id="PF00271">
    <property type="entry name" value="Helicase_C"/>
    <property type="match status" value="1"/>
</dbReference>
<dbReference type="InterPro" id="IPR027417">
    <property type="entry name" value="P-loop_NTPase"/>
</dbReference>
<dbReference type="CDD" id="cd18793">
    <property type="entry name" value="SF2_C_SNF"/>
    <property type="match status" value="1"/>
</dbReference>
<dbReference type="GO" id="GO:0008094">
    <property type="term" value="F:ATP-dependent activity, acting on DNA"/>
    <property type="evidence" value="ECO:0007669"/>
    <property type="project" value="TreeGrafter"/>
</dbReference>
<organism evidence="7 8">
    <name type="scientific">Ophiocordyceps australis</name>
    <dbReference type="NCBI Taxonomy" id="1399860"/>
    <lineage>
        <taxon>Eukaryota</taxon>
        <taxon>Fungi</taxon>
        <taxon>Dikarya</taxon>
        <taxon>Ascomycota</taxon>
        <taxon>Pezizomycotina</taxon>
        <taxon>Sordariomycetes</taxon>
        <taxon>Hypocreomycetidae</taxon>
        <taxon>Hypocreales</taxon>
        <taxon>Ophiocordycipitaceae</taxon>
        <taxon>Ophiocordyceps</taxon>
    </lineage>
</organism>
<dbReference type="Proteomes" id="UP000226192">
    <property type="component" value="Unassembled WGS sequence"/>
</dbReference>
<keyword evidence="2" id="KW-0378">Hydrolase</keyword>
<protein>
    <recommendedName>
        <fullName evidence="6">Helicase C-terminal domain-containing protein</fullName>
    </recommendedName>
</protein>
<evidence type="ECO:0000256" key="4">
    <source>
        <dbReference type="ARBA" id="ARBA00022840"/>
    </source>
</evidence>
<keyword evidence="3" id="KW-0347">Helicase</keyword>
<dbReference type="STRING" id="1399860.A0A2C5XXD4"/>
<feature type="compositionally biased region" description="Basic and acidic residues" evidence="5">
    <location>
        <begin position="185"/>
        <end position="198"/>
    </location>
</feature>
<evidence type="ECO:0000313" key="8">
    <source>
        <dbReference type="Proteomes" id="UP000226192"/>
    </source>
</evidence>
<evidence type="ECO:0000313" key="7">
    <source>
        <dbReference type="EMBL" id="PHH59622.1"/>
    </source>
</evidence>
<feature type="compositionally biased region" description="Acidic residues" evidence="5">
    <location>
        <begin position="199"/>
        <end position="209"/>
    </location>
</feature>
<evidence type="ECO:0000256" key="5">
    <source>
        <dbReference type="SAM" id="MobiDB-lite"/>
    </source>
</evidence>
<reference evidence="7 8" key="1">
    <citation type="submission" date="2017-06" db="EMBL/GenBank/DDBJ databases">
        <title>Ant-infecting Ophiocordyceps genomes reveal a high diversity of potential behavioral manipulation genes and a possible major role for enterotoxins.</title>
        <authorList>
            <person name="De Bekker C."/>
            <person name="Evans H.C."/>
            <person name="Brachmann A."/>
            <person name="Hughes D.P."/>
        </authorList>
    </citation>
    <scope>NUCLEOTIDE SEQUENCE [LARGE SCALE GENOMIC DNA]</scope>
    <source>
        <strain evidence="7 8">Map64</strain>
    </source>
</reference>
<dbReference type="GO" id="GO:0005634">
    <property type="term" value="C:nucleus"/>
    <property type="evidence" value="ECO:0007669"/>
    <property type="project" value="TreeGrafter"/>
</dbReference>
<dbReference type="GO" id="GO:0006281">
    <property type="term" value="P:DNA repair"/>
    <property type="evidence" value="ECO:0007669"/>
    <property type="project" value="TreeGrafter"/>
</dbReference>
<dbReference type="GO" id="GO:0016787">
    <property type="term" value="F:hydrolase activity"/>
    <property type="evidence" value="ECO:0007669"/>
    <property type="project" value="UniProtKB-KW"/>
</dbReference>
<dbReference type="AlphaFoldDB" id="A0A2C5XXD4"/>
<dbReference type="OrthoDB" id="448448at2759"/>
<accession>A0A2C5XXD4</accession>
<keyword evidence="4" id="KW-0067">ATP-binding</keyword>
<gene>
    <name evidence="7" type="ORF">CDD81_2807</name>
</gene>
<feature type="region of interest" description="Disordered" evidence="5">
    <location>
        <begin position="185"/>
        <end position="209"/>
    </location>
</feature>
<dbReference type="PANTHER" id="PTHR45626">
    <property type="entry name" value="TRANSCRIPTION TERMINATION FACTOR 2-RELATED"/>
    <property type="match status" value="1"/>
</dbReference>
<dbReference type="PROSITE" id="PS51194">
    <property type="entry name" value="HELICASE_CTER"/>
    <property type="match status" value="1"/>
</dbReference>
<dbReference type="SUPFAM" id="SSF52540">
    <property type="entry name" value="P-loop containing nucleoside triphosphate hydrolases"/>
    <property type="match status" value="1"/>
</dbReference>
<evidence type="ECO:0000256" key="3">
    <source>
        <dbReference type="ARBA" id="ARBA00022806"/>
    </source>
</evidence>